<accession>B3Y5Q2</accession>
<feature type="non-terminal residue" evidence="1">
    <location>
        <position position="1"/>
    </location>
</feature>
<organism evidence="1">
    <name type="scientific">Pseudochoricystis ellipsoidea</name>
    <name type="common">nom. nud.</name>
    <dbReference type="NCBI Taxonomy" id="546385"/>
    <lineage>
        <taxon>Eukaryota</taxon>
        <taxon>Viridiplantae</taxon>
        <taxon>Chlorophyta</taxon>
        <taxon>core chlorophytes</taxon>
        <taxon>Trebouxiophyceae</taxon>
    </lineage>
</organism>
<dbReference type="AlphaFoldDB" id="B3Y5Q2"/>
<evidence type="ECO:0000313" key="1">
    <source>
        <dbReference type="EMBL" id="BAG55409.1"/>
    </source>
</evidence>
<proteinExistence type="evidence at transcript level"/>
<reference evidence="1" key="1">
    <citation type="submission" date="2008-07" db="EMBL/GenBank/DDBJ databases">
        <title>Characterization of the lipid accumulation in a new microalgal species, Pseudochoricystis ellipsoidea (Trebouxiophyceae).</title>
        <authorList>
            <person name="Satoh A."/>
            <person name="Kato M."/>
            <person name="Yamato K.T."/>
            <person name="Ikegami Y."/>
            <person name="Sekiguchi H."/>
            <person name="Kurano N."/>
            <person name="Miyachi S."/>
        </authorList>
    </citation>
    <scope>NUCLEOTIDE SEQUENCE</scope>
    <source>
        <strain evidence="1">MBIC11204</strain>
    </source>
</reference>
<name>B3Y5Q2_9CHLO</name>
<protein>
    <submittedName>
        <fullName evidence="1">Uncharacterized protein</fullName>
    </submittedName>
</protein>
<feature type="non-terminal residue" evidence="1">
    <location>
        <position position="82"/>
    </location>
</feature>
<dbReference type="EMBL" id="AB444283">
    <property type="protein sequence ID" value="BAG55409.1"/>
    <property type="molecule type" value="mRNA"/>
</dbReference>
<reference evidence="1" key="2">
    <citation type="submission" date="2008-07" db="EMBL/GenBank/DDBJ databases">
        <title>Nitrogen-starvation-inducible cDNA clones isolated by using cDNA subtraction in a novel microalga accumulating lipids and hydrocarbons.</title>
        <authorList>
            <person name="Satoh A."/>
        </authorList>
    </citation>
    <scope>NUCLEOTIDE SEQUENCE</scope>
    <source>
        <strain evidence="1">MBIC11204</strain>
    </source>
</reference>
<sequence length="82" mass="9387">CSTPSAMQGKRLDYAPVLSISFVWAPALVTHSLQSTFWQCFWVSLCTLHPSSHLFVRRGLQDSAETIGQQHLLSYMYTYMRC</sequence>